<dbReference type="RefSeq" id="WP_191805066.1">
    <property type="nucleotide sequence ID" value="NZ_JACSQL010000026.1"/>
</dbReference>
<organism evidence="1 2">
    <name type="scientific">Paenibacillus gallinarum</name>
    <dbReference type="NCBI Taxonomy" id="2762232"/>
    <lineage>
        <taxon>Bacteria</taxon>
        <taxon>Bacillati</taxon>
        <taxon>Bacillota</taxon>
        <taxon>Bacilli</taxon>
        <taxon>Bacillales</taxon>
        <taxon>Paenibacillaceae</taxon>
        <taxon>Paenibacillus</taxon>
    </lineage>
</organism>
<reference evidence="1 2" key="1">
    <citation type="submission" date="2020-08" db="EMBL/GenBank/DDBJ databases">
        <title>A Genomic Blueprint of the Chicken Gut Microbiome.</title>
        <authorList>
            <person name="Gilroy R."/>
            <person name="Ravi A."/>
            <person name="Getino M."/>
            <person name="Pursley I."/>
            <person name="Horton D.L."/>
            <person name="Alikhan N.-F."/>
            <person name="Baker D."/>
            <person name="Gharbi K."/>
            <person name="Hall N."/>
            <person name="Watson M."/>
            <person name="Adriaenssens E.M."/>
            <person name="Foster-Nyarko E."/>
            <person name="Jarju S."/>
            <person name="Secka A."/>
            <person name="Antonio M."/>
            <person name="Oren A."/>
            <person name="Chaudhuri R."/>
            <person name="La Ragione R.M."/>
            <person name="Hildebrand F."/>
            <person name="Pallen M.J."/>
        </authorList>
    </citation>
    <scope>NUCLEOTIDE SEQUENCE [LARGE SCALE GENOMIC DNA]</scope>
    <source>
        <strain evidence="1 2">Sa2BVA9</strain>
    </source>
</reference>
<gene>
    <name evidence="1" type="ORF">H9647_24840</name>
</gene>
<dbReference type="Proteomes" id="UP000608071">
    <property type="component" value="Unassembled WGS sequence"/>
</dbReference>
<protein>
    <submittedName>
        <fullName evidence="1">Uncharacterized protein</fullName>
    </submittedName>
</protein>
<dbReference type="InterPro" id="IPR029078">
    <property type="entry name" value="Imm44"/>
</dbReference>
<evidence type="ECO:0000313" key="2">
    <source>
        <dbReference type="Proteomes" id="UP000608071"/>
    </source>
</evidence>
<name>A0ABR8T699_9BACL</name>
<keyword evidence="2" id="KW-1185">Reference proteome</keyword>
<proteinExistence type="predicted"/>
<dbReference type="EMBL" id="JACSQL010000026">
    <property type="protein sequence ID" value="MBD7971296.1"/>
    <property type="molecule type" value="Genomic_DNA"/>
</dbReference>
<sequence>MEFYFTGEIMEDVEKAYSEIENIVLKKLNTSLNSQDYGPGLKILGIIFMIASDELVEEGLFNEKITYLKKDKDSDIRLRIDHATFREVDLDSQIRLLVDNLIRAVREIKKKFKEDFDSERLAKDIDRLFN</sequence>
<evidence type="ECO:0000313" key="1">
    <source>
        <dbReference type="EMBL" id="MBD7971296.1"/>
    </source>
</evidence>
<comment type="caution">
    <text evidence="1">The sequence shown here is derived from an EMBL/GenBank/DDBJ whole genome shotgun (WGS) entry which is preliminary data.</text>
</comment>
<dbReference type="Pfam" id="PF15571">
    <property type="entry name" value="Imm44"/>
    <property type="match status" value="1"/>
</dbReference>
<accession>A0ABR8T699</accession>